<organism evidence="1 2">
    <name type="scientific">Nicotiana tabacum</name>
    <name type="common">Common tobacco</name>
    <dbReference type="NCBI Taxonomy" id="4097"/>
    <lineage>
        <taxon>Eukaryota</taxon>
        <taxon>Viridiplantae</taxon>
        <taxon>Streptophyta</taxon>
        <taxon>Embryophyta</taxon>
        <taxon>Tracheophyta</taxon>
        <taxon>Spermatophyta</taxon>
        <taxon>Magnoliopsida</taxon>
        <taxon>eudicotyledons</taxon>
        <taxon>Gunneridae</taxon>
        <taxon>Pentapetalae</taxon>
        <taxon>asterids</taxon>
        <taxon>lamiids</taxon>
        <taxon>Solanales</taxon>
        <taxon>Solanaceae</taxon>
        <taxon>Nicotianoideae</taxon>
        <taxon>Nicotianeae</taxon>
        <taxon>Nicotiana</taxon>
    </lineage>
</organism>
<dbReference type="RefSeq" id="XP_075106488.1">
    <property type="nucleotide sequence ID" value="XM_075250387.1"/>
</dbReference>
<evidence type="ECO:0000313" key="2">
    <source>
        <dbReference type="RefSeq" id="XP_075106488.1"/>
    </source>
</evidence>
<reference evidence="2" key="2">
    <citation type="submission" date="2025-08" db="UniProtKB">
        <authorList>
            <consortium name="RefSeq"/>
        </authorList>
    </citation>
    <scope>IDENTIFICATION</scope>
    <source>
        <tissue evidence="2">Leaf</tissue>
    </source>
</reference>
<evidence type="ECO:0000313" key="1">
    <source>
        <dbReference type="Proteomes" id="UP000790787"/>
    </source>
</evidence>
<dbReference type="Proteomes" id="UP000790787">
    <property type="component" value="Chromosome 3"/>
</dbReference>
<protein>
    <submittedName>
        <fullName evidence="2">Uncharacterized protein LOC142179575</fullName>
    </submittedName>
</protein>
<reference evidence="1" key="1">
    <citation type="journal article" date="2014" name="Nat. Commun.">
        <title>The tobacco genome sequence and its comparison with those of tomato and potato.</title>
        <authorList>
            <person name="Sierro N."/>
            <person name="Battey J.N."/>
            <person name="Ouadi S."/>
            <person name="Bakaher N."/>
            <person name="Bovet L."/>
            <person name="Willig A."/>
            <person name="Goepfert S."/>
            <person name="Peitsch M.C."/>
            <person name="Ivanov N.V."/>
        </authorList>
    </citation>
    <scope>NUCLEOTIDE SEQUENCE [LARGE SCALE GENOMIC DNA]</scope>
</reference>
<proteinExistence type="predicted"/>
<sequence>MRSIRRKDNLLMAYFSESLTGAALQWYTHQDVNKWHTWDDMAQDFVRNFQYNLNIIPDSSSLYKMEKKPEKSFREFGIRWREQAARVSPSIGEKEMVELFLQAQGPTYFSHWIPTLGKPFNDVVKIGKMVEEGIKSGKIMSYSALKHTMEDIQNIPVSLGGRKRNRKDDPLGIPAQRFQPRHRPHRSPCALDDPPQCYFSPHNPQSRTSLSQYPIHNAPPYVPHSRGPRWPAPLSQMSYPPPQAYKPPTRKRFQPRPEYKMKRLLKKEDAFTHIGESYASLFQRLRQLDMLKPIQIKRSNPLPKKFDFSQRCAYCSDAPGHNIEKCWHLKGAVQKLINTGDITAQNPNAADTIQSPLPEMHMEDMIRVEKENENYSEILGGPRTAKLSMLTEVDLKSEPAKGTQKQFAKDNERKTCEGSSNIDVELSG</sequence>
<gene>
    <name evidence="2" type="primary">LOC142179575</name>
</gene>
<name>A0AC58UAG1_TOBAC</name>
<accession>A0AC58UAG1</accession>
<keyword evidence="1" id="KW-1185">Reference proteome</keyword>